<dbReference type="RefSeq" id="WP_139673868.1">
    <property type="nucleotide sequence ID" value="NZ_VDMN01000001.1"/>
</dbReference>
<keyword evidence="3" id="KW-1185">Reference proteome</keyword>
<proteinExistence type="predicted"/>
<evidence type="ECO:0000313" key="3">
    <source>
        <dbReference type="Proteomes" id="UP000311605"/>
    </source>
</evidence>
<sequence>MIVEVAQRLADCDEISSERLEAIAIYLSDKLRCEKEESRATSLIAHKTMRILEETLRIRSARSGGSGAALDDDVGVPRFSVRDGD</sequence>
<accession>A0A5C4XSW2</accession>
<evidence type="ECO:0000313" key="2">
    <source>
        <dbReference type="EMBL" id="TNM65670.1"/>
    </source>
</evidence>
<dbReference type="AlphaFoldDB" id="A0A5C4XSW2"/>
<protein>
    <submittedName>
        <fullName evidence="2">Uncharacterized protein</fullName>
    </submittedName>
</protein>
<comment type="caution">
    <text evidence="2">The sequence shown here is derived from an EMBL/GenBank/DDBJ whole genome shotgun (WGS) entry which is preliminary data.</text>
</comment>
<dbReference type="EMBL" id="VDMN01000001">
    <property type="protein sequence ID" value="TNM65670.1"/>
    <property type="molecule type" value="Genomic_DNA"/>
</dbReference>
<dbReference type="Proteomes" id="UP000311605">
    <property type="component" value="Unassembled WGS sequence"/>
</dbReference>
<organism evidence="2 3">
    <name type="scientific">Aliirhizobium smilacinae</name>
    <dbReference type="NCBI Taxonomy" id="1395944"/>
    <lineage>
        <taxon>Bacteria</taxon>
        <taxon>Pseudomonadati</taxon>
        <taxon>Pseudomonadota</taxon>
        <taxon>Alphaproteobacteria</taxon>
        <taxon>Hyphomicrobiales</taxon>
        <taxon>Rhizobiaceae</taxon>
        <taxon>Aliirhizobium</taxon>
    </lineage>
</organism>
<evidence type="ECO:0000256" key="1">
    <source>
        <dbReference type="SAM" id="MobiDB-lite"/>
    </source>
</evidence>
<name>A0A5C4XSW2_9HYPH</name>
<reference evidence="2 3" key="1">
    <citation type="submission" date="2019-06" db="EMBL/GenBank/DDBJ databases">
        <title>The draft genome of Rhizobium smilacinae PTYR-5.</title>
        <authorList>
            <person name="Liu L."/>
            <person name="Li L."/>
            <person name="Zhang X."/>
        </authorList>
    </citation>
    <scope>NUCLEOTIDE SEQUENCE [LARGE SCALE GENOMIC DNA]</scope>
    <source>
        <strain evidence="2 3">PTYR-5</strain>
    </source>
</reference>
<dbReference type="OrthoDB" id="8455852at2"/>
<feature type="region of interest" description="Disordered" evidence="1">
    <location>
        <begin position="61"/>
        <end position="85"/>
    </location>
</feature>
<gene>
    <name evidence="2" type="ORF">FHP24_05330</name>
</gene>